<dbReference type="Gene3D" id="3.30.2270.10">
    <property type="entry name" value="Folate-binding superfamily"/>
    <property type="match status" value="1"/>
</dbReference>
<dbReference type="Proteomes" id="UP001589670">
    <property type="component" value="Unassembled WGS sequence"/>
</dbReference>
<dbReference type="InterPro" id="IPR038561">
    <property type="entry name" value="SoxD_sf"/>
</dbReference>
<accession>A0ABV5HYZ9</accession>
<dbReference type="InterPro" id="IPR006279">
    <property type="entry name" value="SoxD"/>
</dbReference>
<organism evidence="1 2">
    <name type="scientific">Roseovarius ramblicola</name>
    <dbReference type="NCBI Taxonomy" id="2022336"/>
    <lineage>
        <taxon>Bacteria</taxon>
        <taxon>Pseudomonadati</taxon>
        <taxon>Pseudomonadota</taxon>
        <taxon>Alphaproteobacteria</taxon>
        <taxon>Rhodobacterales</taxon>
        <taxon>Roseobacteraceae</taxon>
        <taxon>Roseovarius</taxon>
    </lineage>
</organism>
<proteinExistence type="predicted"/>
<keyword evidence="2" id="KW-1185">Reference proteome</keyword>
<reference evidence="1 2" key="1">
    <citation type="submission" date="2024-09" db="EMBL/GenBank/DDBJ databases">
        <authorList>
            <person name="Sun Q."/>
            <person name="Mori K."/>
        </authorList>
    </citation>
    <scope>NUCLEOTIDE SEQUENCE [LARGE SCALE GENOMIC DNA]</scope>
    <source>
        <strain evidence="1 2">CECT 9424</strain>
    </source>
</reference>
<protein>
    <submittedName>
        <fullName evidence="1">Sarcosine oxidase subunit delta</fullName>
    </submittedName>
</protein>
<comment type="caution">
    <text evidence="1">The sequence shown here is derived from an EMBL/GenBank/DDBJ whole genome shotgun (WGS) entry which is preliminary data.</text>
</comment>
<dbReference type="RefSeq" id="WP_377068743.1">
    <property type="nucleotide sequence ID" value="NZ_JBHMEC010000011.1"/>
</dbReference>
<dbReference type="Pfam" id="PF04267">
    <property type="entry name" value="SoxD"/>
    <property type="match status" value="1"/>
</dbReference>
<evidence type="ECO:0000313" key="2">
    <source>
        <dbReference type="Proteomes" id="UP001589670"/>
    </source>
</evidence>
<gene>
    <name evidence="1" type="ORF">ACFFU4_07740</name>
</gene>
<evidence type="ECO:0000313" key="1">
    <source>
        <dbReference type="EMBL" id="MFB9149637.1"/>
    </source>
</evidence>
<name>A0ABV5HYZ9_9RHOB</name>
<dbReference type="EMBL" id="JBHMEC010000011">
    <property type="protein sequence ID" value="MFB9149637.1"/>
    <property type="molecule type" value="Genomic_DNA"/>
</dbReference>
<sequence length="86" mass="9316">MRIPCPLCGMRDLREFSVRGAALPEPGGAEWSAAWDDYLHTRDNPAGASREFWYHGQGCGAWLVVTRDTVSHEIAGAQLAGAEDAS</sequence>